<dbReference type="InterPro" id="IPR050317">
    <property type="entry name" value="Plant_Fungal_Acyltransferase"/>
</dbReference>
<dbReference type="GO" id="GO:0016747">
    <property type="term" value="F:acyltransferase activity, transferring groups other than amino-acyl groups"/>
    <property type="evidence" value="ECO:0007669"/>
    <property type="project" value="TreeGrafter"/>
</dbReference>
<comment type="similarity">
    <text evidence="1">Belongs to the plant acyltransferase family.</text>
</comment>
<evidence type="ECO:0000313" key="2">
    <source>
        <dbReference type="EMBL" id="AJT60336.1"/>
    </source>
</evidence>
<organism evidence="2">
    <name type="scientific">Osmanthus fragrans</name>
    <dbReference type="NCBI Taxonomy" id="93977"/>
    <lineage>
        <taxon>Eukaryota</taxon>
        <taxon>Viridiplantae</taxon>
        <taxon>Streptophyta</taxon>
        <taxon>Embryophyta</taxon>
        <taxon>Tracheophyta</taxon>
        <taxon>Spermatophyta</taxon>
        <taxon>Magnoliopsida</taxon>
        <taxon>eudicotyledons</taxon>
        <taxon>Gunneridae</taxon>
        <taxon>Pentapetalae</taxon>
        <taxon>asterids</taxon>
        <taxon>lamiids</taxon>
        <taxon>Lamiales</taxon>
        <taxon>Oleaceae</taxon>
        <taxon>Oleeae</taxon>
        <taxon>Osmanthus</taxon>
    </lineage>
</organism>
<dbReference type="Pfam" id="PF02458">
    <property type="entry name" value="Transferase"/>
    <property type="match status" value="1"/>
</dbReference>
<dbReference type="AlphaFoldDB" id="A0A1U8W0X8"/>
<dbReference type="PANTHER" id="PTHR31642:SF266">
    <property type="entry name" value="HXXXD-TYPE ACYL-TRANSFERASE FAMILY PROTEIN"/>
    <property type="match status" value="1"/>
</dbReference>
<dbReference type="Gene3D" id="3.30.559.10">
    <property type="entry name" value="Chloramphenicol acetyltransferase-like domain"/>
    <property type="match status" value="2"/>
</dbReference>
<proteinExistence type="evidence at transcript level"/>
<dbReference type="PANTHER" id="PTHR31642">
    <property type="entry name" value="TRICHOTHECENE 3-O-ACETYLTRANSFERASE"/>
    <property type="match status" value="1"/>
</dbReference>
<protein>
    <submittedName>
        <fullName evidence="2">AAT</fullName>
    </submittedName>
</protein>
<sequence>MDSSDFTVSMKRRDVVAAVLPVPEQVLPMSNLDLLLPPLDFGIFLCYKKSSNKTGQNPSPESMVTVIKKALAQALVPFYPFAGEIVQNHRGEPELLCSNAGVDFVHAYADTELTELDLYHPDVSVHGKLVPVKLRGVLSVQVTELNCGGLVIGCSFDHRASDAHSANMFLTTWAEISQDKPTTHIPFFRRSLFDPRCPPQHDESIDKMYVLLSSIPPPPKEIEVSNDHLLSRIYYIKAEEIDRLQFQASENRAKRSKIESFSAFLWKTIAEGGDDLSKGVKLGVIVDGRKRLEGREEKNLSLQNYFGNVLSIPYTQVSVGELKSMTLKMAADLVHSCVETAATEEHFSGLIDWVELHRPKPAIVKVYCTDANDEAAIVVSSGQHFPVTKLNFGCGIPSFGSYHFPWGGQTGYVMPVPSVRENGDWVVYMHLMKKHLDLIETKAFDVFRPFDSSHLKLAVDD</sequence>
<dbReference type="EMBL" id="KM006496">
    <property type="protein sequence ID" value="AJT60336.1"/>
    <property type="molecule type" value="mRNA"/>
</dbReference>
<accession>A0A1U8W0X8</accession>
<dbReference type="InterPro" id="IPR023213">
    <property type="entry name" value="CAT-like_dom_sf"/>
</dbReference>
<gene>
    <name evidence="2" type="primary">AAT</name>
</gene>
<reference evidence="2" key="1">
    <citation type="submission" date="2014-06" db="EMBL/GenBank/DDBJ databases">
        <authorList>
            <person name="Ju J."/>
            <person name="Zhang J."/>
        </authorList>
    </citation>
    <scope>NUCLEOTIDE SEQUENCE</scope>
</reference>
<evidence type="ECO:0000256" key="1">
    <source>
        <dbReference type="ARBA" id="ARBA00009861"/>
    </source>
</evidence>
<name>A0A1U8W0X8_9LAMI</name>